<dbReference type="EMBL" id="UATL01000005">
    <property type="protein sequence ID" value="SPY44700.1"/>
    <property type="molecule type" value="Genomic_DNA"/>
</dbReference>
<dbReference type="Pfam" id="PF14247">
    <property type="entry name" value="DUF4344"/>
    <property type="match status" value="1"/>
</dbReference>
<evidence type="ECO:0000313" key="2">
    <source>
        <dbReference type="EMBL" id="SPY44700.1"/>
    </source>
</evidence>
<proteinExistence type="predicted"/>
<dbReference type="RefSeq" id="WP_005304746.1">
    <property type="nucleotide sequence ID" value="NZ_PYOG01000003.1"/>
</dbReference>
<sequence>MFKKLCFASALICTTLSGTTSAAGGIEYTFQSPNTQSQKSAYDEIKASRVNQLVGKLSNEHFPFTQTLTIHYGGEDGPLYDPDLHTIFIPYAFYTQAIHYFAQNRYQKMYGKSAKEAAVDTILHTLLHEVGHAYIDDNGIPILGKEEDAVDNFAAIVLINYVKKGADITISAADMFAFESDDKPDYYDSSEYIDEHSFDLQRYFSTLCLVYGAEPKQYPNLLDEINKLDVKDRQTFCIEHYQTISENWQKYFKTEK</sequence>
<organism evidence="2 3">
    <name type="scientific">Photobacterium damselae</name>
    <dbReference type="NCBI Taxonomy" id="38293"/>
    <lineage>
        <taxon>Bacteria</taxon>
        <taxon>Pseudomonadati</taxon>
        <taxon>Pseudomonadota</taxon>
        <taxon>Gammaproteobacteria</taxon>
        <taxon>Vibrionales</taxon>
        <taxon>Vibrionaceae</taxon>
        <taxon>Photobacterium</taxon>
    </lineage>
</organism>
<accession>A0A2X1XNI0</accession>
<evidence type="ECO:0008006" key="4">
    <source>
        <dbReference type="Google" id="ProtNLM"/>
    </source>
</evidence>
<keyword evidence="1" id="KW-0732">Signal</keyword>
<name>A0A2X1XNI0_PHODM</name>
<gene>
    <name evidence="2" type="ORF">NCTC11647_03650</name>
</gene>
<feature type="chain" id="PRO_5016045070" description="Metallopeptidase DUF4344" evidence="1">
    <location>
        <begin position="23"/>
        <end position="256"/>
    </location>
</feature>
<dbReference type="Proteomes" id="UP000251647">
    <property type="component" value="Unassembled WGS sequence"/>
</dbReference>
<reference evidence="2 3" key="1">
    <citation type="submission" date="2018-06" db="EMBL/GenBank/DDBJ databases">
        <authorList>
            <consortium name="Pathogen Informatics"/>
            <person name="Doyle S."/>
        </authorList>
    </citation>
    <scope>NUCLEOTIDE SEQUENCE [LARGE SCALE GENOMIC DNA]</scope>
    <source>
        <strain evidence="2 3">NCTC11647</strain>
    </source>
</reference>
<dbReference type="AlphaFoldDB" id="A0A2X1XNI0"/>
<evidence type="ECO:0000256" key="1">
    <source>
        <dbReference type="SAM" id="SignalP"/>
    </source>
</evidence>
<feature type="signal peptide" evidence="1">
    <location>
        <begin position="1"/>
        <end position="22"/>
    </location>
</feature>
<protein>
    <recommendedName>
        <fullName evidence="4">Metallopeptidase DUF4344</fullName>
    </recommendedName>
</protein>
<evidence type="ECO:0000313" key="3">
    <source>
        <dbReference type="Proteomes" id="UP000251647"/>
    </source>
</evidence>
<dbReference type="InterPro" id="IPR025644">
    <property type="entry name" value="DUF4344"/>
</dbReference>